<protein>
    <recommendedName>
        <fullName evidence="11">Gamma-aminobutyric acid type B receptor subunit 2</fullName>
    </recommendedName>
</protein>
<dbReference type="Proteomes" id="UP001159428">
    <property type="component" value="Unassembled WGS sequence"/>
</dbReference>
<reference evidence="15 16" key="1">
    <citation type="submission" date="2022-05" db="EMBL/GenBank/DDBJ databases">
        <authorList>
            <consortium name="Genoscope - CEA"/>
            <person name="William W."/>
        </authorList>
    </citation>
    <scope>NUCLEOTIDE SEQUENCE [LARGE SCALE GENOMIC DNA]</scope>
</reference>
<feature type="compositionally biased region" description="Polar residues" evidence="12">
    <location>
        <begin position="1424"/>
        <end position="1435"/>
    </location>
</feature>
<sequence length="1477" mass="165186">MSPSSPTVKSSAASSPSSGKSLASKSPYAVKLSGSPSPNAAKTSVSTSTVTSSESRTTPSASPVPSSKRNNIAKKVSINEEDSTSEKPSNKPETQAQDRAHKKNSVGPGGAWLFDDHSEPTMLEKNINNDSATMDSNKATGHGSNISPTDKNKPDDNLKASLTNVSISVPLDNESAPENAIIDTKKELKSTDKEDGNGKKDDIYINNLDSGNGKNPNNQDQSSRTAKPKGELAEDASSAVEKSEPENAEVMKDESGRTIEMIDEEEDDDDDDDDNDEYDDEEEEEDGDEDKEGAATTGEAAGGHNGARKSKKRGRRKKLGYGKLKWNAASKVDTGSGTRSNAPRRSNKKIPRYKNDYSHVRSRVTSVSEGSTGEKVTDSPITKRKQSENEEKRIRSQSLYRPPPEYIKGNETKTANENERERFLKPGMICFILLHLIVNMNPGFKIWIFCLIYFTLNRHFVCGFNDTDSIRAMVTFNDTQGVVKPTTVPRVKHQLHIAGLFDRDSRNGAGCLDAAFMAVEEINNDSKYLADYEIVLHHHKSTKGRLSEGTKILYEYLNTPPKKLMILGPFNDDLAKTVAAYAGLREIRILQFSHGATDLELTTKRDRYPLFFRTVPTEFVFNEPRLQFINKFGWKDEIGLIYDASPYYSLISKHLAKSLEGNGSKIVANEGFTQDPAVAVKILKDKGAHIIIGTFHHSRAREVFCQAYRNRMYGENYVWMVTSTPDANITSDWWNPELPTKLDCTRSQMEEALDHHFNFYYKNEINDTLVSGKTTDKFFTHYNQRIPPSFRSTYAPFAYEAMWAIAVTLERARPVLTAWGMELHDLGYGRPMVSELLKEEAAQLHFTGPSGVVAFDENGNRKCTVFIQQFTKSAGSFEVGVYDYNPPSLLLRGDSTGNGTPAVLKYVNWPAGQPYQRKSSTDSWLYISLPLFLSWSLISGFLLVCCVLCLALLLVFRRHRVIYHSGFYLTELLIFGCMLNLLSVVLFGLDGALVSFELMQWVCQARSWFLSLGFTFCLGSVLPRVLFAFRVVSRRPLTIKKVPWMWMHFIALIIFICDVILLITWQVIFNPRAVRTLREVSRPRPYHERTVLVEQCISDDEMGALALLFIPKGVLLLIGALAAWPARHLCMPLCNNTRNCAQCVAIASVMCVIEIPIIMHVRQYPNPFYGITGLIIIVISAALLIIGVIPQLKRAQKCQKKSQIASEENNDVEMRHDNNYENNCGGCECDVCANPKKFRPQLASCSGPYSCAPISHEWDYMVNNIPNRTKEGETRIVTEAIYIDPPKIPTAAAYTQTMQVLYNTSQVQTVVVRTQSACMLTEPEPEVETAELMMQTEAEEPTPVATVDTQTISVKLSDSIVQTERKPLSHIHTQTDKAKMNDSFVQTDDPPEPEIVDDESDTASVTSSMSTSPKQQRKTRRSRFNIQPKINTNLSQRKKELVAKSSHVTTPRLRLSTPQPYPTPRSRDPSPARGENR</sequence>
<feature type="transmembrane region" description="Helical" evidence="13">
    <location>
        <begin position="1009"/>
        <end position="1032"/>
    </location>
</feature>
<keyword evidence="8" id="KW-0675">Receptor</keyword>
<evidence type="ECO:0000256" key="12">
    <source>
        <dbReference type="SAM" id="MobiDB-lite"/>
    </source>
</evidence>
<evidence type="ECO:0000256" key="10">
    <source>
        <dbReference type="ARBA" id="ARBA00023224"/>
    </source>
</evidence>
<dbReference type="CDD" id="cd06366">
    <property type="entry name" value="PBP1_GABAb_receptor"/>
    <property type="match status" value="1"/>
</dbReference>
<evidence type="ECO:0000256" key="9">
    <source>
        <dbReference type="ARBA" id="ARBA00023180"/>
    </source>
</evidence>
<keyword evidence="3 13" id="KW-0812">Transmembrane</keyword>
<feature type="transmembrane region" description="Helical" evidence="13">
    <location>
        <begin position="968"/>
        <end position="989"/>
    </location>
</feature>
<feature type="compositionally biased region" description="Low complexity" evidence="12">
    <location>
        <begin position="1"/>
        <end position="27"/>
    </location>
</feature>
<feature type="transmembrane region" description="Helical" evidence="13">
    <location>
        <begin position="1102"/>
        <end position="1124"/>
    </location>
</feature>
<keyword evidence="7 13" id="KW-0472">Membrane</keyword>
<dbReference type="InterPro" id="IPR017978">
    <property type="entry name" value="GPCR_3_C"/>
</dbReference>
<evidence type="ECO:0000256" key="5">
    <source>
        <dbReference type="ARBA" id="ARBA00022989"/>
    </source>
</evidence>
<evidence type="ECO:0000256" key="2">
    <source>
        <dbReference type="ARBA" id="ARBA00022475"/>
    </source>
</evidence>
<feature type="compositionally biased region" description="Polar residues" evidence="12">
    <location>
        <begin position="126"/>
        <end position="149"/>
    </location>
</feature>
<feature type="compositionally biased region" description="Basic and acidic residues" evidence="12">
    <location>
        <begin position="183"/>
        <end position="203"/>
    </location>
</feature>
<dbReference type="GO" id="GO:0038039">
    <property type="term" value="C:G protein-coupled receptor heterodimeric complex"/>
    <property type="evidence" value="ECO:0007669"/>
    <property type="project" value="TreeGrafter"/>
</dbReference>
<feature type="transmembrane region" description="Helical" evidence="13">
    <location>
        <begin position="1144"/>
        <end position="1162"/>
    </location>
</feature>
<dbReference type="Gene3D" id="3.40.50.2300">
    <property type="match status" value="2"/>
</dbReference>
<dbReference type="InterPro" id="IPR002455">
    <property type="entry name" value="GPCR3_GABA-B"/>
</dbReference>
<dbReference type="PRINTS" id="PR01177">
    <property type="entry name" value="GABAB1RECPTR"/>
</dbReference>
<feature type="transmembrane region" description="Helical" evidence="13">
    <location>
        <begin position="924"/>
        <end position="956"/>
    </location>
</feature>
<feature type="compositionally biased region" description="Polar residues" evidence="12">
    <location>
        <begin position="59"/>
        <end position="70"/>
    </location>
</feature>
<keyword evidence="5 13" id="KW-1133">Transmembrane helix</keyword>
<keyword evidence="4" id="KW-0732">Signal</keyword>
<keyword evidence="2" id="KW-1003">Cell membrane</keyword>
<organism evidence="15 16">
    <name type="scientific">Pocillopora meandrina</name>
    <dbReference type="NCBI Taxonomy" id="46732"/>
    <lineage>
        <taxon>Eukaryota</taxon>
        <taxon>Metazoa</taxon>
        <taxon>Cnidaria</taxon>
        <taxon>Anthozoa</taxon>
        <taxon>Hexacorallia</taxon>
        <taxon>Scleractinia</taxon>
        <taxon>Astrocoeniina</taxon>
        <taxon>Pocilloporidae</taxon>
        <taxon>Pocillopora</taxon>
    </lineage>
</organism>
<evidence type="ECO:0000259" key="14">
    <source>
        <dbReference type="PROSITE" id="PS50259"/>
    </source>
</evidence>
<feature type="compositionally biased region" description="Basic residues" evidence="12">
    <location>
        <begin position="306"/>
        <end position="320"/>
    </location>
</feature>
<evidence type="ECO:0000256" key="1">
    <source>
        <dbReference type="ARBA" id="ARBA00004651"/>
    </source>
</evidence>
<gene>
    <name evidence="15" type="ORF">PMEA_00013638</name>
</gene>
<dbReference type="EMBL" id="CALNXJ010000024">
    <property type="protein sequence ID" value="CAH3129702.1"/>
    <property type="molecule type" value="Genomic_DNA"/>
</dbReference>
<comment type="caution">
    <text evidence="15">The sequence shown here is derived from an EMBL/GenBank/DDBJ whole genome shotgun (WGS) entry which is preliminary data.</text>
</comment>
<feature type="region of interest" description="Disordered" evidence="12">
    <location>
        <begin position="1365"/>
        <end position="1477"/>
    </location>
</feature>
<dbReference type="GO" id="GO:0004965">
    <property type="term" value="F:G protein-coupled GABA receptor activity"/>
    <property type="evidence" value="ECO:0007669"/>
    <property type="project" value="InterPro"/>
</dbReference>
<feature type="transmembrane region" description="Helical" evidence="13">
    <location>
        <begin position="1168"/>
        <end position="1192"/>
    </location>
</feature>
<feature type="compositionally biased region" description="Acidic residues" evidence="12">
    <location>
        <begin position="261"/>
        <end position="291"/>
    </location>
</feature>
<evidence type="ECO:0000256" key="11">
    <source>
        <dbReference type="ARBA" id="ARBA00073785"/>
    </source>
</evidence>
<feature type="compositionally biased region" description="Basic and acidic residues" evidence="12">
    <location>
        <begin position="1465"/>
        <end position="1477"/>
    </location>
</feature>
<dbReference type="PROSITE" id="PS50259">
    <property type="entry name" value="G_PROTEIN_RECEP_F3_4"/>
    <property type="match status" value="1"/>
</dbReference>
<feature type="compositionally biased region" description="Acidic residues" evidence="12">
    <location>
        <begin position="1389"/>
        <end position="1401"/>
    </location>
</feature>
<evidence type="ECO:0000256" key="3">
    <source>
        <dbReference type="ARBA" id="ARBA00022692"/>
    </source>
</evidence>
<evidence type="ECO:0000256" key="7">
    <source>
        <dbReference type="ARBA" id="ARBA00023136"/>
    </source>
</evidence>
<dbReference type="PANTHER" id="PTHR10519">
    <property type="entry name" value="GABA-B RECEPTOR"/>
    <property type="match status" value="1"/>
</dbReference>
<feature type="compositionally biased region" description="Basic and acidic residues" evidence="12">
    <location>
        <begin position="385"/>
        <end position="394"/>
    </location>
</feature>
<evidence type="ECO:0000313" key="16">
    <source>
        <dbReference type="Proteomes" id="UP001159428"/>
    </source>
</evidence>
<dbReference type="PANTHER" id="PTHR10519:SF20">
    <property type="entry name" value="G-PROTEIN COUPLED RECEPTOR 156-RELATED"/>
    <property type="match status" value="1"/>
</dbReference>
<keyword evidence="10" id="KW-0807">Transducer</keyword>
<feature type="compositionally biased region" description="Polar residues" evidence="12">
    <location>
        <begin position="333"/>
        <end position="344"/>
    </location>
</feature>
<feature type="region of interest" description="Disordered" evidence="12">
    <location>
        <begin position="1"/>
        <end position="410"/>
    </location>
</feature>
<evidence type="ECO:0000256" key="8">
    <source>
        <dbReference type="ARBA" id="ARBA00023170"/>
    </source>
</evidence>
<keyword evidence="16" id="KW-1185">Reference proteome</keyword>
<feature type="transmembrane region" description="Helical" evidence="13">
    <location>
        <begin position="1044"/>
        <end position="1068"/>
    </location>
</feature>
<dbReference type="GO" id="GO:0007214">
    <property type="term" value="P:gamma-aminobutyric acid signaling pathway"/>
    <property type="evidence" value="ECO:0007669"/>
    <property type="project" value="TreeGrafter"/>
</dbReference>
<name>A0AAU9WXJ0_9CNID</name>
<dbReference type="Pfam" id="PF01094">
    <property type="entry name" value="ANF_receptor"/>
    <property type="match status" value="1"/>
</dbReference>
<evidence type="ECO:0000313" key="15">
    <source>
        <dbReference type="EMBL" id="CAH3129702.1"/>
    </source>
</evidence>
<feature type="compositionally biased region" description="Basic and acidic residues" evidence="12">
    <location>
        <begin position="1365"/>
        <end position="1380"/>
    </location>
</feature>
<comment type="subcellular location">
    <subcellularLocation>
        <location evidence="1">Cell membrane</location>
        <topology evidence="1">Multi-pass membrane protein</topology>
    </subcellularLocation>
</comment>
<evidence type="ECO:0000256" key="13">
    <source>
        <dbReference type="SAM" id="Phobius"/>
    </source>
</evidence>
<feature type="domain" description="G-protein coupled receptors family 3 profile" evidence="14">
    <location>
        <begin position="977"/>
        <end position="1158"/>
    </location>
</feature>
<feature type="compositionally biased region" description="Polar residues" evidence="12">
    <location>
        <begin position="207"/>
        <end position="225"/>
    </location>
</feature>
<keyword evidence="6" id="KW-0297">G-protein coupled receptor</keyword>
<dbReference type="SUPFAM" id="SSF53822">
    <property type="entry name" value="Periplasmic binding protein-like I"/>
    <property type="match status" value="1"/>
</dbReference>
<dbReference type="InterPro" id="IPR028082">
    <property type="entry name" value="Peripla_BP_I"/>
</dbReference>
<accession>A0AAU9WXJ0</accession>
<dbReference type="FunFam" id="3.40.50.2300:FF:000063">
    <property type="entry name" value="Gamma-aminobutyric acid type B receptor subunit"/>
    <property type="match status" value="1"/>
</dbReference>
<proteinExistence type="predicted"/>
<dbReference type="Pfam" id="PF00003">
    <property type="entry name" value="7tm_3"/>
    <property type="match status" value="1"/>
</dbReference>
<dbReference type="PRINTS" id="PR01176">
    <property type="entry name" value="GABABRECEPTR"/>
</dbReference>
<feature type="compositionally biased region" description="Low complexity" evidence="12">
    <location>
        <begin position="43"/>
        <end position="58"/>
    </location>
</feature>
<keyword evidence="9" id="KW-0325">Glycoprotein</keyword>
<evidence type="ECO:0000256" key="4">
    <source>
        <dbReference type="ARBA" id="ARBA00022729"/>
    </source>
</evidence>
<dbReference type="InterPro" id="IPR001828">
    <property type="entry name" value="ANF_lig-bd_rcpt"/>
</dbReference>
<feature type="compositionally biased region" description="Polar residues" evidence="12">
    <location>
        <begin position="1402"/>
        <end position="1414"/>
    </location>
</feature>
<evidence type="ECO:0000256" key="6">
    <source>
        <dbReference type="ARBA" id="ARBA00023040"/>
    </source>
</evidence>
<feature type="compositionally biased region" description="Basic and acidic residues" evidence="12">
    <location>
        <begin position="241"/>
        <end position="257"/>
    </location>
</feature>